<gene>
    <name evidence="1" type="ORF">EYC98_08200</name>
</gene>
<reference evidence="1" key="1">
    <citation type="submission" date="2019-02" db="EMBL/GenBank/DDBJ databases">
        <authorList>
            <person name="Li S.-H."/>
        </authorList>
    </citation>
    <scope>NUCLEOTIDE SEQUENCE</scope>
    <source>
        <strain evidence="1">IMCC14734</strain>
    </source>
</reference>
<accession>A0ABT3TFQ4</accession>
<proteinExistence type="predicted"/>
<keyword evidence="2" id="KW-1185">Reference proteome</keyword>
<dbReference type="RefSeq" id="WP_279244829.1">
    <property type="nucleotide sequence ID" value="NZ_SHNN01000001.1"/>
</dbReference>
<protein>
    <recommendedName>
        <fullName evidence="3">DUF3568 family protein</fullName>
    </recommendedName>
</protein>
<comment type="caution">
    <text evidence="1">The sequence shown here is derived from an EMBL/GenBank/DDBJ whole genome shotgun (WGS) entry which is preliminary data.</text>
</comment>
<evidence type="ECO:0000313" key="2">
    <source>
        <dbReference type="Proteomes" id="UP001143362"/>
    </source>
</evidence>
<dbReference type="EMBL" id="SHNN01000001">
    <property type="protein sequence ID" value="MCX2980854.1"/>
    <property type="molecule type" value="Genomic_DNA"/>
</dbReference>
<sequence length="144" mass="16258">MNPRIFIIMIPLLLNACSVADYDPHVSATANQVATRSYQTRQFEAVEYQALMHAVISTLQDYHFRIRELDAGLGVLTAYQVTAYDSQAHIGGRTELTVFVRQQEQGRITVRVNMSTGPQVENQPELYQQFFAAVSKTLHQQGKV</sequence>
<dbReference type="Proteomes" id="UP001143362">
    <property type="component" value="Unassembled WGS sequence"/>
</dbReference>
<organism evidence="1 2">
    <name type="scientific">Candidatus Litorirhabdus singularis</name>
    <dbReference type="NCBI Taxonomy" id="2518993"/>
    <lineage>
        <taxon>Bacteria</taxon>
        <taxon>Pseudomonadati</taxon>
        <taxon>Pseudomonadota</taxon>
        <taxon>Gammaproteobacteria</taxon>
        <taxon>Cellvibrionales</taxon>
        <taxon>Halieaceae</taxon>
        <taxon>Candidatus Litorirhabdus</taxon>
    </lineage>
</organism>
<evidence type="ECO:0000313" key="1">
    <source>
        <dbReference type="EMBL" id="MCX2980854.1"/>
    </source>
</evidence>
<name>A0ABT3TFQ4_9GAMM</name>
<evidence type="ECO:0008006" key="3">
    <source>
        <dbReference type="Google" id="ProtNLM"/>
    </source>
</evidence>